<dbReference type="AlphaFoldDB" id="B8CEM6"/>
<protein>
    <submittedName>
        <fullName evidence="3">Uncharacterized protein</fullName>
    </submittedName>
</protein>
<evidence type="ECO:0000256" key="2">
    <source>
        <dbReference type="ARBA" id="ARBA00022946"/>
    </source>
</evidence>
<gene>
    <name evidence="3" type="ORF">THAPSDRAFT_25601</name>
</gene>
<dbReference type="InterPro" id="IPR038538">
    <property type="entry name" value="MTERF_sf"/>
</dbReference>
<dbReference type="InterPro" id="IPR003690">
    <property type="entry name" value="MTERF"/>
</dbReference>
<dbReference type="Gene3D" id="1.25.70.10">
    <property type="entry name" value="Transcription termination factor 3, mitochondrial"/>
    <property type="match status" value="1"/>
</dbReference>
<dbReference type="OMA" id="LLPRWHY"/>
<dbReference type="PANTHER" id="PTHR13068:SF151">
    <property type="entry name" value="TRANSCRIPTION TERMINATION FACTOR MTERF9, CHLOROPLASTIC"/>
    <property type="match status" value="1"/>
</dbReference>
<evidence type="ECO:0000313" key="4">
    <source>
        <dbReference type="Proteomes" id="UP000001449"/>
    </source>
</evidence>
<proteinExistence type="inferred from homology"/>
<dbReference type="STRING" id="35128.B8CEM6"/>
<dbReference type="GO" id="GO:0003676">
    <property type="term" value="F:nucleic acid binding"/>
    <property type="evidence" value="ECO:0007669"/>
    <property type="project" value="InterPro"/>
</dbReference>
<dbReference type="Pfam" id="PF02536">
    <property type="entry name" value="mTERF"/>
    <property type="match status" value="1"/>
</dbReference>
<dbReference type="PaxDb" id="35128-Thaps25601"/>
<dbReference type="Proteomes" id="UP000001449">
    <property type="component" value="Chromosome 20"/>
</dbReference>
<keyword evidence="2" id="KW-0809">Transit peptide</keyword>
<dbReference type="HOGENOM" id="CLU_571774_0_0_1"/>
<organism evidence="3 4">
    <name type="scientific">Thalassiosira pseudonana</name>
    <name type="common">Marine diatom</name>
    <name type="synonym">Cyclotella nana</name>
    <dbReference type="NCBI Taxonomy" id="35128"/>
    <lineage>
        <taxon>Eukaryota</taxon>
        <taxon>Sar</taxon>
        <taxon>Stramenopiles</taxon>
        <taxon>Ochrophyta</taxon>
        <taxon>Bacillariophyta</taxon>
        <taxon>Coscinodiscophyceae</taxon>
        <taxon>Thalassiosirophycidae</taxon>
        <taxon>Thalassiosirales</taxon>
        <taxon>Thalassiosiraceae</taxon>
        <taxon>Thalassiosira</taxon>
    </lineage>
</organism>
<dbReference type="SMART" id="SM00733">
    <property type="entry name" value="Mterf"/>
    <property type="match status" value="6"/>
</dbReference>
<dbReference type="GeneID" id="7448506"/>
<reference evidence="3 4" key="1">
    <citation type="journal article" date="2004" name="Science">
        <title>The genome of the diatom Thalassiosira pseudonana: ecology, evolution, and metabolism.</title>
        <authorList>
            <person name="Armbrust E.V."/>
            <person name="Berges J.A."/>
            <person name="Bowler C."/>
            <person name="Green B.R."/>
            <person name="Martinez D."/>
            <person name="Putnam N.H."/>
            <person name="Zhou S."/>
            <person name="Allen A.E."/>
            <person name="Apt K.E."/>
            <person name="Bechner M."/>
            <person name="Brzezinski M.A."/>
            <person name="Chaal B.K."/>
            <person name="Chiovitti A."/>
            <person name="Davis A.K."/>
            <person name="Demarest M.S."/>
            <person name="Detter J.C."/>
            <person name="Glavina T."/>
            <person name="Goodstein D."/>
            <person name="Hadi M.Z."/>
            <person name="Hellsten U."/>
            <person name="Hildebrand M."/>
            <person name="Jenkins B.D."/>
            <person name="Jurka J."/>
            <person name="Kapitonov V.V."/>
            <person name="Kroger N."/>
            <person name="Lau W.W."/>
            <person name="Lane T.W."/>
            <person name="Larimer F.W."/>
            <person name="Lippmeier J.C."/>
            <person name="Lucas S."/>
            <person name="Medina M."/>
            <person name="Montsant A."/>
            <person name="Obornik M."/>
            <person name="Parker M.S."/>
            <person name="Palenik B."/>
            <person name="Pazour G.J."/>
            <person name="Richardson P.M."/>
            <person name="Rynearson T.A."/>
            <person name="Saito M.A."/>
            <person name="Schwartz D.C."/>
            <person name="Thamatrakoln K."/>
            <person name="Valentin K."/>
            <person name="Vardi A."/>
            <person name="Wilkerson F.P."/>
            <person name="Rokhsar D.S."/>
        </authorList>
    </citation>
    <scope>NUCLEOTIDE SEQUENCE [LARGE SCALE GENOMIC DNA]</scope>
    <source>
        <strain evidence="3 4">CCMP1335</strain>
    </source>
</reference>
<name>B8CEM6_THAPS</name>
<reference evidence="3 4" key="2">
    <citation type="journal article" date="2008" name="Nature">
        <title>The Phaeodactylum genome reveals the evolutionary history of diatom genomes.</title>
        <authorList>
            <person name="Bowler C."/>
            <person name="Allen A.E."/>
            <person name="Badger J.H."/>
            <person name="Grimwood J."/>
            <person name="Jabbari K."/>
            <person name="Kuo A."/>
            <person name="Maheswari U."/>
            <person name="Martens C."/>
            <person name="Maumus F."/>
            <person name="Otillar R.P."/>
            <person name="Rayko E."/>
            <person name="Salamov A."/>
            <person name="Vandepoele K."/>
            <person name="Beszteri B."/>
            <person name="Gruber A."/>
            <person name="Heijde M."/>
            <person name="Katinka M."/>
            <person name="Mock T."/>
            <person name="Valentin K."/>
            <person name="Verret F."/>
            <person name="Berges J.A."/>
            <person name="Brownlee C."/>
            <person name="Cadoret J.P."/>
            <person name="Chiovitti A."/>
            <person name="Choi C.J."/>
            <person name="Coesel S."/>
            <person name="De Martino A."/>
            <person name="Detter J.C."/>
            <person name="Durkin C."/>
            <person name="Falciatore A."/>
            <person name="Fournet J."/>
            <person name="Haruta M."/>
            <person name="Huysman M.J."/>
            <person name="Jenkins B.D."/>
            <person name="Jiroutova K."/>
            <person name="Jorgensen R.E."/>
            <person name="Joubert Y."/>
            <person name="Kaplan A."/>
            <person name="Kroger N."/>
            <person name="Kroth P.G."/>
            <person name="La Roche J."/>
            <person name="Lindquist E."/>
            <person name="Lommer M."/>
            <person name="Martin-Jezequel V."/>
            <person name="Lopez P.J."/>
            <person name="Lucas S."/>
            <person name="Mangogna M."/>
            <person name="McGinnis K."/>
            <person name="Medlin L.K."/>
            <person name="Montsant A."/>
            <person name="Oudot-Le Secq M.P."/>
            <person name="Napoli C."/>
            <person name="Obornik M."/>
            <person name="Parker M.S."/>
            <person name="Petit J.L."/>
            <person name="Porcel B.M."/>
            <person name="Poulsen N."/>
            <person name="Robison M."/>
            <person name="Rychlewski L."/>
            <person name="Rynearson T.A."/>
            <person name="Schmutz J."/>
            <person name="Shapiro H."/>
            <person name="Siaut M."/>
            <person name="Stanley M."/>
            <person name="Sussman M.R."/>
            <person name="Taylor A.R."/>
            <person name="Vardi A."/>
            <person name="von Dassow P."/>
            <person name="Vyverman W."/>
            <person name="Willis A."/>
            <person name="Wyrwicz L.S."/>
            <person name="Rokhsar D.S."/>
            <person name="Weissenbach J."/>
            <person name="Armbrust E.V."/>
            <person name="Green B.R."/>
            <person name="Van de Peer Y."/>
            <person name="Grigoriev I.V."/>
        </authorList>
    </citation>
    <scope>NUCLEOTIDE SEQUENCE [LARGE SCALE GENOMIC DNA]</scope>
    <source>
        <strain evidence="3 4">CCMP1335</strain>
    </source>
</reference>
<dbReference type="RefSeq" id="XP_002294702.1">
    <property type="nucleotide sequence ID" value="XM_002294666.1"/>
</dbReference>
<evidence type="ECO:0000256" key="1">
    <source>
        <dbReference type="ARBA" id="ARBA00007692"/>
    </source>
</evidence>
<dbReference type="eggNOG" id="ENOG502SMKR">
    <property type="taxonomic scope" value="Eukaryota"/>
</dbReference>
<sequence>MIYEAVGRNTDLLLVRGVGYASGGWEEEEEGEDGDDSRERKESVKCAVETYLEMELGISVTSVAKLKKHHPTLFQLSLTNKVKPVVNFMSSLLGYDVSSSTFTMQPKQKKQVSKLITNHPMLFQLDVASNLEPTARFLQTCCDLSNKELSTVIASTPGALGLSVENNLKPTIQFLTNVIREGVPSKPGGDSNGEDATIAKLRKCILKHPQILALSLLNLRAKMDYFDEIDELSHAGDENEEDDDKEHDNKGSLAARILVSAPSAYSLSLKDNIVPKIEFLGKHLWRCPVPASPWAEDNDESIDSCDVTTGCSLSERLREYPQILTLSLDGNIRPTLSFYNMTGYIEIDGHGLPQKPVSHHQPFIRSRYIATSLYNRLLPRWHYLLEEQDRKQQLLNSDESGTATPKYIITPAGEDSTHLPPLHLLAGAGDEVFCRQMKLSLTDYLAFKEEATPRLKFNTQFDMWLKTGRPIDLVASRD</sequence>
<accession>B8CEM6</accession>
<dbReference type="InParanoid" id="B8CEM6"/>
<dbReference type="KEGG" id="tps:THAPSDRAFT_25601"/>
<dbReference type="EMBL" id="CM000652">
    <property type="protein sequence ID" value="EED88062.1"/>
    <property type="molecule type" value="Genomic_DNA"/>
</dbReference>
<dbReference type="PANTHER" id="PTHR13068">
    <property type="entry name" value="CGI-12 PROTEIN-RELATED"/>
    <property type="match status" value="1"/>
</dbReference>
<comment type="similarity">
    <text evidence="1">Belongs to the mTERF family.</text>
</comment>
<evidence type="ECO:0000313" key="3">
    <source>
        <dbReference type="EMBL" id="EED88062.1"/>
    </source>
</evidence>
<keyword evidence="4" id="KW-1185">Reference proteome</keyword>